<evidence type="ECO:0000256" key="9">
    <source>
        <dbReference type="ARBA" id="ARBA00023136"/>
    </source>
</evidence>
<dbReference type="NCBIfam" id="TIGR01352">
    <property type="entry name" value="tonB_Cterm"/>
    <property type="match status" value="1"/>
</dbReference>
<dbReference type="InterPro" id="IPR003538">
    <property type="entry name" value="TonB"/>
</dbReference>
<evidence type="ECO:0000259" key="11">
    <source>
        <dbReference type="PROSITE" id="PS52015"/>
    </source>
</evidence>
<evidence type="ECO:0000256" key="5">
    <source>
        <dbReference type="ARBA" id="ARBA00022519"/>
    </source>
</evidence>
<evidence type="ECO:0000256" key="2">
    <source>
        <dbReference type="ARBA" id="ARBA00006555"/>
    </source>
</evidence>
<comment type="function">
    <text evidence="10">Interacts with outer membrane receptor proteins that carry out high-affinity binding and energy dependent uptake into the periplasmic space of specific substrates. It could act to transduce energy from the cytoplasmic membrane to specific energy-requiring processes in the outer membrane, resulting in the release into the periplasm of ligands bound by these outer membrane proteins.</text>
</comment>
<keyword evidence="7 10" id="KW-0653">Protein transport</keyword>
<gene>
    <name evidence="12" type="ORF">FHS31_002405</name>
</gene>
<dbReference type="PROSITE" id="PS52015">
    <property type="entry name" value="TONB_CTD"/>
    <property type="match status" value="1"/>
</dbReference>
<comment type="subcellular location">
    <subcellularLocation>
        <location evidence="1 10">Cell inner membrane</location>
        <topology evidence="1 10">Single-pass membrane protein</topology>
        <orientation evidence="1 10">Periplasmic side</orientation>
    </subcellularLocation>
</comment>
<keyword evidence="10" id="KW-0735">Signal-anchor</keyword>
<accession>A0ABX0TTJ7</accession>
<dbReference type="InterPro" id="IPR037682">
    <property type="entry name" value="TonB_C"/>
</dbReference>
<evidence type="ECO:0000256" key="4">
    <source>
        <dbReference type="ARBA" id="ARBA00022475"/>
    </source>
</evidence>
<protein>
    <recommendedName>
        <fullName evidence="10">Protein TonB</fullName>
    </recommendedName>
</protein>
<keyword evidence="6 10" id="KW-0812">Transmembrane</keyword>
<dbReference type="PANTHER" id="PTHR33446:SF2">
    <property type="entry name" value="PROTEIN TONB"/>
    <property type="match status" value="1"/>
</dbReference>
<evidence type="ECO:0000256" key="1">
    <source>
        <dbReference type="ARBA" id="ARBA00004383"/>
    </source>
</evidence>
<dbReference type="InterPro" id="IPR051045">
    <property type="entry name" value="TonB-dependent_transducer"/>
</dbReference>
<sequence length="251" mass="26865">MFEAQTAEPFTDDLIGYEEPRRPLSGQPASEAAVEAAYTPSHYAAKGNRSLLWLVIAGHVLAFWAIVQFDVVGHHRPRQRLEVQLVPLDVVPPPKIAPPPEAADVKVQTPIVAPPPIVQQPVAIQQPVISAPIPVTSAPPPVTAAPAAPIVAEAAPIIPPDGMAATLGNPAPRYPMESRRNHEEGTVRLRVLISSQGTVEDIKVAKSSGFDRLDDAALSAVRKWRFRPGTQAGVPVEAVGFLSIPFKLTRS</sequence>
<proteinExistence type="inferred from homology"/>
<reference evidence="12 13" key="1">
    <citation type="submission" date="2020-03" db="EMBL/GenBank/DDBJ databases">
        <title>Genomic Encyclopedia of Type Strains, Phase III (KMG-III): the genomes of soil and plant-associated and newly described type strains.</title>
        <authorList>
            <person name="Whitman W."/>
        </authorList>
    </citation>
    <scope>NUCLEOTIDE SEQUENCE [LARGE SCALE GENOMIC DNA]</scope>
    <source>
        <strain evidence="12 13">CECT 8804</strain>
    </source>
</reference>
<evidence type="ECO:0000256" key="6">
    <source>
        <dbReference type="ARBA" id="ARBA00022692"/>
    </source>
</evidence>
<evidence type="ECO:0000256" key="3">
    <source>
        <dbReference type="ARBA" id="ARBA00022448"/>
    </source>
</evidence>
<dbReference type="PANTHER" id="PTHR33446">
    <property type="entry name" value="PROTEIN TONB-RELATED"/>
    <property type="match status" value="1"/>
</dbReference>
<keyword evidence="13" id="KW-1185">Reference proteome</keyword>
<keyword evidence="9 10" id="KW-0472">Membrane</keyword>
<evidence type="ECO:0000313" key="13">
    <source>
        <dbReference type="Proteomes" id="UP000727456"/>
    </source>
</evidence>
<comment type="caution">
    <text evidence="12">The sequence shown here is derived from an EMBL/GenBank/DDBJ whole genome shotgun (WGS) entry which is preliminary data.</text>
</comment>
<evidence type="ECO:0000256" key="10">
    <source>
        <dbReference type="RuleBase" id="RU362123"/>
    </source>
</evidence>
<feature type="transmembrane region" description="Helical" evidence="10">
    <location>
        <begin position="51"/>
        <end position="72"/>
    </location>
</feature>
<dbReference type="Pfam" id="PF03544">
    <property type="entry name" value="TonB_C"/>
    <property type="match status" value="1"/>
</dbReference>
<dbReference type="Gene3D" id="3.30.1150.10">
    <property type="match status" value="1"/>
</dbReference>
<evidence type="ECO:0000256" key="7">
    <source>
        <dbReference type="ARBA" id="ARBA00022927"/>
    </source>
</evidence>
<evidence type="ECO:0000256" key="8">
    <source>
        <dbReference type="ARBA" id="ARBA00022989"/>
    </source>
</evidence>
<feature type="domain" description="TonB C-terminal" evidence="11">
    <location>
        <begin position="159"/>
        <end position="251"/>
    </location>
</feature>
<dbReference type="EMBL" id="JAAOZC010000006">
    <property type="protein sequence ID" value="NIJ08781.1"/>
    <property type="molecule type" value="Genomic_DNA"/>
</dbReference>
<evidence type="ECO:0000313" key="12">
    <source>
        <dbReference type="EMBL" id="NIJ08781.1"/>
    </source>
</evidence>
<dbReference type="PRINTS" id="PR01374">
    <property type="entry name" value="TONBPROTEIN"/>
</dbReference>
<keyword evidence="3 10" id="KW-0813">Transport</keyword>
<keyword evidence="4 10" id="KW-1003">Cell membrane</keyword>
<dbReference type="Proteomes" id="UP000727456">
    <property type="component" value="Unassembled WGS sequence"/>
</dbReference>
<comment type="similarity">
    <text evidence="2 10">Belongs to the TonB family.</text>
</comment>
<keyword evidence="5 10" id="KW-0997">Cell inner membrane</keyword>
<organism evidence="12 13">
    <name type="scientific">Sphingomonas vulcanisoli</name>
    <dbReference type="NCBI Taxonomy" id="1658060"/>
    <lineage>
        <taxon>Bacteria</taxon>
        <taxon>Pseudomonadati</taxon>
        <taxon>Pseudomonadota</taxon>
        <taxon>Alphaproteobacteria</taxon>
        <taxon>Sphingomonadales</taxon>
        <taxon>Sphingomonadaceae</taxon>
        <taxon>Sphingomonas</taxon>
    </lineage>
</organism>
<keyword evidence="8 10" id="KW-1133">Transmembrane helix</keyword>
<dbReference type="InterPro" id="IPR006260">
    <property type="entry name" value="TonB/TolA_C"/>
</dbReference>
<name>A0ABX0TTJ7_9SPHN</name>
<dbReference type="SUPFAM" id="SSF74653">
    <property type="entry name" value="TolA/TonB C-terminal domain"/>
    <property type="match status" value="1"/>
</dbReference>
<dbReference type="RefSeq" id="WP_167073773.1">
    <property type="nucleotide sequence ID" value="NZ_JAAOZC010000006.1"/>
</dbReference>